<feature type="region of interest" description="Disordered" evidence="4">
    <location>
        <begin position="1"/>
        <end position="23"/>
    </location>
</feature>
<feature type="domain" description="HTH araC/xylS-type" evidence="5">
    <location>
        <begin position="209"/>
        <end position="307"/>
    </location>
</feature>
<dbReference type="InterPro" id="IPR011051">
    <property type="entry name" value="RmlC_Cupin_sf"/>
</dbReference>
<protein>
    <submittedName>
        <fullName evidence="6">Helix-turn-helix domain-containing protein</fullName>
    </submittedName>
</protein>
<dbReference type="PROSITE" id="PS01124">
    <property type="entry name" value="HTH_ARAC_FAMILY_2"/>
    <property type="match status" value="1"/>
</dbReference>
<reference evidence="6 7" key="1">
    <citation type="submission" date="2023-02" db="EMBL/GenBank/DDBJ databases">
        <title>Devosia chondri sp. nov., isolated from the phycosphere of marine algae.</title>
        <authorList>
            <person name="Kim J.M."/>
            <person name="Lee J.K."/>
            <person name="Choi B.J."/>
            <person name="Bayburt H."/>
            <person name="Jeon C.O."/>
        </authorList>
    </citation>
    <scope>NUCLEOTIDE SEQUENCE [LARGE SCALE GENOMIC DNA]</scope>
    <source>
        <strain evidence="6 7">G2-5</strain>
    </source>
</reference>
<evidence type="ECO:0000256" key="4">
    <source>
        <dbReference type="SAM" id="MobiDB-lite"/>
    </source>
</evidence>
<sequence length="310" mass="35118">MADGVITSRRESQLRFGAAPKPTPRADRRFYGANRAFGRFGIRSFTPQLMSTPHRHGHIELNWLTNGEMEYDFGGKRVSVPTNRLLAFWAGLPHQTVRLDEAAVLQGRQINIYLPVDAFLLMPQLGRLPETMMGGGLICLEPDAVSLDMLNRWHQDYRSGRTLRADIAKLEIATTFRRAALTGWDVLLPAWIETPGERHRTAAPVRYVVAMVRHIVENLGEPLDAKSIAAVVGLHPNYALNLFTKVMQISVQKFVVRMRLIWARSLMMDGNLSIANIAYQCGFTSLTQFYEHFRKAYGTTPRELRRDVVA</sequence>
<dbReference type="RefSeq" id="WP_282210491.1">
    <property type="nucleotide sequence ID" value="NZ_CP118247.1"/>
</dbReference>
<dbReference type="SUPFAM" id="SSF46689">
    <property type="entry name" value="Homeodomain-like"/>
    <property type="match status" value="1"/>
</dbReference>
<dbReference type="SUPFAM" id="SSF51182">
    <property type="entry name" value="RmlC-like cupins"/>
    <property type="match status" value="1"/>
</dbReference>
<keyword evidence="2" id="KW-0238">DNA-binding</keyword>
<dbReference type="Pfam" id="PF12833">
    <property type="entry name" value="HTH_18"/>
    <property type="match status" value="1"/>
</dbReference>
<keyword evidence="1" id="KW-0805">Transcription regulation</keyword>
<dbReference type="SMART" id="SM00342">
    <property type="entry name" value="HTH_ARAC"/>
    <property type="match status" value="1"/>
</dbReference>
<evidence type="ECO:0000256" key="3">
    <source>
        <dbReference type="ARBA" id="ARBA00023163"/>
    </source>
</evidence>
<dbReference type="Proteomes" id="UP001222118">
    <property type="component" value="Chromosome"/>
</dbReference>
<evidence type="ECO:0000256" key="2">
    <source>
        <dbReference type="ARBA" id="ARBA00023125"/>
    </source>
</evidence>
<evidence type="ECO:0000313" key="7">
    <source>
        <dbReference type="Proteomes" id="UP001222118"/>
    </source>
</evidence>
<dbReference type="InterPro" id="IPR020449">
    <property type="entry name" value="Tscrpt_reg_AraC-type_HTH"/>
</dbReference>
<dbReference type="InterPro" id="IPR050204">
    <property type="entry name" value="AraC_XylS_family_regulators"/>
</dbReference>
<dbReference type="Gene3D" id="2.60.120.10">
    <property type="entry name" value="Jelly Rolls"/>
    <property type="match status" value="1"/>
</dbReference>
<organism evidence="6 7">
    <name type="scientific">Devosia rhodophyticola</name>
    <dbReference type="NCBI Taxonomy" id="3026423"/>
    <lineage>
        <taxon>Bacteria</taxon>
        <taxon>Pseudomonadati</taxon>
        <taxon>Pseudomonadota</taxon>
        <taxon>Alphaproteobacteria</taxon>
        <taxon>Hyphomicrobiales</taxon>
        <taxon>Devosiaceae</taxon>
        <taxon>Devosia</taxon>
    </lineage>
</organism>
<dbReference type="InterPro" id="IPR009057">
    <property type="entry name" value="Homeodomain-like_sf"/>
</dbReference>
<accession>A0ABY7YUU6</accession>
<dbReference type="PANTHER" id="PTHR46796">
    <property type="entry name" value="HTH-TYPE TRANSCRIPTIONAL ACTIVATOR RHAS-RELATED"/>
    <property type="match status" value="1"/>
</dbReference>
<dbReference type="InterPro" id="IPR018060">
    <property type="entry name" value="HTH_AraC"/>
</dbReference>
<gene>
    <name evidence="6" type="ORF">PSQ90_11775</name>
</gene>
<keyword evidence="3" id="KW-0804">Transcription</keyword>
<evidence type="ECO:0000256" key="1">
    <source>
        <dbReference type="ARBA" id="ARBA00023015"/>
    </source>
</evidence>
<dbReference type="PROSITE" id="PS00041">
    <property type="entry name" value="HTH_ARAC_FAMILY_1"/>
    <property type="match status" value="1"/>
</dbReference>
<dbReference type="InterPro" id="IPR018062">
    <property type="entry name" value="HTH_AraC-typ_CS"/>
</dbReference>
<dbReference type="PRINTS" id="PR00032">
    <property type="entry name" value="HTHARAC"/>
</dbReference>
<proteinExistence type="predicted"/>
<dbReference type="EMBL" id="CP118247">
    <property type="protein sequence ID" value="WDR04972.1"/>
    <property type="molecule type" value="Genomic_DNA"/>
</dbReference>
<evidence type="ECO:0000259" key="5">
    <source>
        <dbReference type="PROSITE" id="PS01124"/>
    </source>
</evidence>
<evidence type="ECO:0000313" key="6">
    <source>
        <dbReference type="EMBL" id="WDR04972.1"/>
    </source>
</evidence>
<dbReference type="InterPro" id="IPR014710">
    <property type="entry name" value="RmlC-like_jellyroll"/>
</dbReference>
<keyword evidence="7" id="KW-1185">Reference proteome</keyword>
<dbReference type="Gene3D" id="1.10.10.60">
    <property type="entry name" value="Homeodomain-like"/>
    <property type="match status" value="1"/>
</dbReference>
<name>A0ABY7YUU6_9HYPH</name>